<feature type="non-terminal residue" evidence="1">
    <location>
        <position position="1"/>
    </location>
</feature>
<reference evidence="1" key="1">
    <citation type="submission" date="2021-06" db="EMBL/GenBank/DDBJ databases">
        <authorList>
            <person name="Kallberg Y."/>
            <person name="Tangrot J."/>
            <person name="Rosling A."/>
        </authorList>
    </citation>
    <scope>NUCLEOTIDE SEQUENCE</scope>
    <source>
        <strain evidence="1">BR232B</strain>
    </source>
</reference>
<comment type="caution">
    <text evidence="1">The sequence shown here is derived from an EMBL/GenBank/DDBJ whole genome shotgun (WGS) entry which is preliminary data.</text>
</comment>
<dbReference type="Proteomes" id="UP000789739">
    <property type="component" value="Unassembled WGS sequence"/>
</dbReference>
<accession>A0A9N9HEW5</accession>
<sequence>GYIFAMPTRNNLDGLATGLKVEIILHLNNPTPLARCSRA</sequence>
<dbReference type="EMBL" id="CAJVPI010006748">
    <property type="protein sequence ID" value="CAG8680040.1"/>
    <property type="molecule type" value="Genomic_DNA"/>
</dbReference>
<evidence type="ECO:0000313" key="1">
    <source>
        <dbReference type="EMBL" id="CAG8680040.1"/>
    </source>
</evidence>
<organism evidence="1 2">
    <name type="scientific">Paraglomus brasilianum</name>
    <dbReference type="NCBI Taxonomy" id="144538"/>
    <lineage>
        <taxon>Eukaryota</taxon>
        <taxon>Fungi</taxon>
        <taxon>Fungi incertae sedis</taxon>
        <taxon>Mucoromycota</taxon>
        <taxon>Glomeromycotina</taxon>
        <taxon>Glomeromycetes</taxon>
        <taxon>Paraglomerales</taxon>
        <taxon>Paraglomeraceae</taxon>
        <taxon>Paraglomus</taxon>
    </lineage>
</organism>
<gene>
    <name evidence="1" type="ORF">PBRASI_LOCUS11754</name>
</gene>
<name>A0A9N9HEW5_9GLOM</name>
<proteinExistence type="predicted"/>
<dbReference type="AlphaFoldDB" id="A0A9N9HEW5"/>
<evidence type="ECO:0000313" key="2">
    <source>
        <dbReference type="Proteomes" id="UP000789739"/>
    </source>
</evidence>
<protein>
    <submittedName>
        <fullName evidence="1">7540_t:CDS:1</fullName>
    </submittedName>
</protein>
<feature type="non-terminal residue" evidence="1">
    <location>
        <position position="39"/>
    </location>
</feature>
<keyword evidence="2" id="KW-1185">Reference proteome</keyword>